<dbReference type="GO" id="GO:0005096">
    <property type="term" value="F:GTPase activator activity"/>
    <property type="evidence" value="ECO:0007669"/>
    <property type="project" value="TreeGrafter"/>
</dbReference>
<feature type="region of interest" description="Disordered" evidence="1">
    <location>
        <begin position="227"/>
        <end position="246"/>
    </location>
</feature>
<sequence length="246" mass="27011">MKPSSSLVSLSRISMSLIEQRADILPVVSALIIGGLTATTFTFQQAGRNEHKGWLGMNLLGDDLLEQKDPIEQLDVVLDKDERDFVDLQKKVQQQQLVSLMQSCELDPRIVIHYGIPSAASLLAFDPIQRLLAIATLDGKLKVIGGDSIEGLLVSPKQFPYKYLEVGLCTSQTDIRNVGDEYGLLSVIKFEAEEGKLLKSLYHLSAKFLREAAGLSDPSDEPIVGILSQPSSGGNRQDISSSYFIY</sequence>
<reference evidence="2 3" key="1">
    <citation type="submission" date="2024-01" db="EMBL/GenBank/DDBJ databases">
        <title>The genomes of 5 underutilized Papilionoideae crops provide insights into root nodulation and disease resistanc.</title>
        <authorList>
            <person name="Yuan L."/>
        </authorList>
    </citation>
    <scope>NUCLEOTIDE SEQUENCE [LARGE SCALE GENOMIC DNA]</scope>
    <source>
        <strain evidence="2">ZHUSHIDOU_FW_LH</strain>
        <tissue evidence="2">Leaf</tissue>
    </source>
</reference>
<evidence type="ECO:0000313" key="2">
    <source>
        <dbReference type="EMBL" id="KAK7255998.1"/>
    </source>
</evidence>
<evidence type="ECO:0000313" key="3">
    <source>
        <dbReference type="Proteomes" id="UP001372338"/>
    </source>
</evidence>
<evidence type="ECO:0000256" key="1">
    <source>
        <dbReference type="SAM" id="MobiDB-lite"/>
    </source>
</evidence>
<dbReference type="GO" id="GO:0005886">
    <property type="term" value="C:plasma membrane"/>
    <property type="evidence" value="ECO:0007669"/>
    <property type="project" value="TreeGrafter"/>
</dbReference>
<feature type="compositionally biased region" description="Polar residues" evidence="1">
    <location>
        <begin position="228"/>
        <end position="246"/>
    </location>
</feature>
<accession>A0AAN9HTW9</accession>
<dbReference type="PANTHER" id="PTHR10241">
    <property type="entry name" value="LETHAL 2 GIANT LARVAE PROTEIN"/>
    <property type="match status" value="1"/>
</dbReference>
<dbReference type="GO" id="GO:0019905">
    <property type="term" value="F:syntaxin binding"/>
    <property type="evidence" value="ECO:0007669"/>
    <property type="project" value="TreeGrafter"/>
</dbReference>
<dbReference type="Proteomes" id="UP001372338">
    <property type="component" value="Unassembled WGS sequence"/>
</dbReference>
<dbReference type="GO" id="GO:0006893">
    <property type="term" value="P:Golgi to plasma membrane transport"/>
    <property type="evidence" value="ECO:0007669"/>
    <property type="project" value="TreeGrafter"/>
</dbReference>
<comment type="caution">
    <text evidence="2">The sequence shown here is derived from an EMBL/GenBank/DDBJ whole genome shotgun (WGS) entry which is preliminary data.</text>
</comment>
<dbReference type="EMBL" id="JAYWIO010000006">
    <property type="protein sequence ID" value="KAK7255998.1"/>
    <property type="molecule type" value="Genomic_DNA"/>
</dbReference>
<dbReference type="AlphaFoldDB" id="A0AAN9HTW9"/>
<organism evidence="2 3">
    <name type="scientific">Crotalaria pallida</name>
    <name type="common">Smooth rattlebox</name>
    <name type="synonym">Crotalaria striata</name>
    <dbReference type="NCBI Taxonomy" id="3830"/>
    <lineage>
        <taxon>Eukaryota</taxon>
        <taxon>Viridiplantae</taxon>
        <taxon>Streptophyta</taxon>
        <taxon>Embryophyta</taxon>
        <taxon>Tracheophyta</taxon>
        <taxon>Spermatophyta</taxon>
        <taxon>Magnoliopsida</taxon>
        <taxon>eudicotyledons</taxon>
        <taxon>Gunneridae</taxon>
        <taxon>Pentapetalae</taxon>
        <taxon>rosids</taxon>
        <taxon>fabids</taxon>
        <taxon>Fabales</taxon>
        <taxon>Fabaceae</taxon>
        <taxon>Papilionoideae</taxon>
        <taxon>50 kb inversion clade</taxon>
        <taxon>genistoids sensu lato</taxon>
        <taxon>core genistoids</taxon>
        <taxon>Crotalarieae</taxon>
        <taxon>Crotalaria</taxon>
    </lineage>
</organism>
<name>A0AAN9HTW9_CROPI</name>
<keyword evidence="3" id="KW-1185">Reference proteome</keyword>
<proteinExistence type="predicted"/>
<dbReference type="GO" id="GO:0006887">
    <property type="term" value="P:exocytosis"/>
    <property type="evidence" value="ECO:0007669"/>
    <property type="project" value="TreeGrafter"/>
</dbReference>
<gene>
    <name evidence="2" type="ORF">RIF29_29427</name>
</gene>
<dbReference type="GO" id="GO:0005737">
    <property type="term" value="C:cytoplasm"/>
    <property type="evidence" value="ECO:0007669"/>
    <property type="project" value="TreeGrafter"/>
</dbReference>
<dbReference type="GO" id="GO:0045159">
    <property type="term" value="F:myosin II binding"/>
    <property type="evidence" value="ECO:0007669"/>
    <property type="project" value="TreeGrafter"/>
</dbReference>
<protein>
    <submittedName>
        <fullName evidence="2">Uncharacterized protein</fullName>
    </submittedName>
</protein>
<dbReference type="PANTHER" id="PTHR10241:SF25">
    <property type="entry name" value="TOMOSYN, ISOFORM C"/>
    <property type="match status" value="1"/>
</dbReference>